<evidence type="ECO:0000256" key="6">
    <source>
        <dbReference type="ARBA" id="ARBA00022967"/>
    </source>
</evidence>
<dbReference type="PROSITE" id="PS00152">
    <property type="entry name" value="ATPASE_ALPHA_BETA"/>
    <property type="match status" value="1"/>
</dbReference>
<dbReference type="Proteomes" id="UP000177190">
    <property type="component" value="Unassembled WGS sequence"/>
</dbReference>
<sequence length="523" mass="57769">MSNEILEKIKKSIEGYKDNPEWEEVGKVVEAGDGILKISGLKNAGALEVLSVESGKDNVKAVALNLEEDSIGALVLGEASHIKSGQTVKRTNQILSLQVGEQLLGRVIDPLGNVLDGKGPIFSEKDKKEFYNLENDAPNVLARESVNYPLHTGIKAIDSMIPIGRGQRELIIGDRQTGKTAIVLDTIINQLKEENRPICIYVAVGQKESKIAKIVETLKQNNALEYTIVVSASASSPAAFWYLAPFAGCAVGEYFRDKGKDALVIYDDLSKHAWAYRQISLLLRRPPGREAYPGDVFYLHSRLLERSAKLSKEKGGGSLTALPIIETQLGDVTAYIPTNVISITDGQIYLESDLFYQGTRPAVNVGLSVSRVGSSAQTKAMKKVAGKLRLELAQFRELQTFVQFASDVDEATKSRIQKGRIITEILKQSDLAPISFEKQVLVLYAALNGYFDKFQPDQMLEIEKKFFEYVENLSRLSEDNRGSSTAKPSGHKDLLEKIKKDRAISDETEAEIKKVISSFIENQ</sequence>
<name>A0A1G2HPS4_9BACT</name>
<dbReference type="FunFam" id="1.20.150.20:FF:000001">
    <property type="entry name" value="ATP synthase subunit alpha"/>
    <property type="match status" value="1"/>
</dbReference>
<dbReference type="SUPFAM" id="SSF50615">
    <property type="entry name" value="N-terminal domain of alpha and beta subunits of F1 ATP synthase"/>
    <property type="match status" value="1"/>
</dbReference>
<evidence type="ECO:0000256" key="10">
    <source>
        <dbReference type="ARBA" id="ARBA00023310"/>
    </source>
</evidence>
<dbReference type="EMBL" id="MHOM01000022">
    <property type="protein sequence ID" value="OGZ64453.1"/>
    <property type="molecule type" value="Genomic_DNA"/>
</dbReference>
<organism evidence="15 16">
    <name type="scientific">Candidatus Staskawiczbacteria bacterium RIFCSPHIGHO2_01_FULL_36_16</name>
    <dbReference type="NCBI Taxonomy" id="1802200"/>
    <lineage>
        <taxon>Bacteria</taxon>
        <taxon>Candidatus Staskawicziibacteriota</taxon>
    </lineage>
</organism>
<dbReference type="InterPro" id="IPR020003">
    <property type="entry name" value="ATPase_a/bsu_AS"/>
</dbReference>
<evidence type="ECO:0000256" key="7">
    <source>
        <dbReference type="ARBA" id="ARBA00023065"/>
    </source>
</evidence>
<evidence type="ECO:0000259" key="12">
    <source>
        <dbReference type="Pfam" id="PF00006"/>
    </source>
</evidence>
<dbReference type="GO" id="GO:0045259">
    <property type="term" value="C:proton-transporting ATP synthase complex"/>
    <property type="evidence" value="ECO:0007669"/>
    <property type="project" value="UniProtKB-KW"/>
</dbReference>
<gene>
    <name evidence="11" type="primary">atpA</name>
    <name evidence="15" type="ORF">A2812_03215</name>
</gene>
<evidence type="ECO:0000256" key="1">
    <source>
        <dbReference type="ARBA" id="ARBA00004370"/>
    </source>
</evidence>
<keyword evidence="5 11" id="KW-0067">ATP-binding</keyword>
<comment type="catalytic activity">
    <reaction evidence="11">
        <text>ATP + H2O + 4 H(+)(in) = ADP + phosphate + 5 H(+)(out)</text>
        <dbReference type="Rhea" id="RHEA:57720"/>
        <dbReference type="ChEBI" id="CHEBI:15377"/>
        <dbReference type="ChEBI" id="CHEBI:15378"/>
        <dbReference type="ChEBI" id="CHEBI:30616"/>
        <dbReference type="ChEBI" id="CHEBI:43474"/>
        <dbReference type="ChEBI" id="CHEBI:456216"/>
        <dbReference type="EC" id="7.1.2.2"/>
    </reaction>
</comment>
<dbReference type="Pfam" id="PF02874">
    <property type="entry name" value="ATP-synt_ab_N"/>
    <property type="match status" value="1"/>
</dbReference>
<evidence type="ECO:0000256" key="5">
    <source>
        <dbReference type="ARBA" id="ARBA00022840"/>
    </source>
</evidence>
<evidence type="ECO:0000256" key="2">
    <source>
        <dbReference type="ARBA" id="ARBA00008936"/>
    </source>
</evidence>
<dbReference type="Gene3D" id="2.40.30.20">
    <property type="match status" value="1"/>
</dbReference>
<dbReference type="GO" id="GO:0005886">
    <property type="term" value="C:plasma membrane"/>
    <property type="evidence" value="ECO:0007669"/>
    <property type="project" value="UniProtKB-SubCell"/>
</dbReference>
<keyword evidence="3 11" id="KW-0813">Transport</keyword>
<dbReference type="PANTHER" id="PTHR48082:SF2">
    <property type="entry name" value="ATP SYNTHASE SUBUNIT ALPHA, MITOCHONDRIAL"/>
    <property type="match status" value="1"/>
</dbReference>
<evidence type="ECO:0000256" key="9">
    <source>
        <dbReference type="ARBA" id="ARBA00023196"/>
    </source>
</evidence>
<dbReference type="Pfam" id="PF00306">
    <property type="entry name" value="ATP-synt_ab_C"/>
    <property type="match status" value="1"/>
</dbReference>
<evidence type="ECO:0000313" key="15">
    <source>
        <dbReference type="EMBL" id="OGZ64453.1"/>
    </source>
</evidence>
<feature type="binding site" evidence="11">
    <location>
        <begin position="173"/>
        <end position="180"/>
    </location>
    <ligand>
        <name>ATP</name>
        <dbReference type="ChEBI" id="CHEBI:30616"/>
    </ligand>
</feature>
<dbReference type="EC" id="7.1.2.2" evidence="11"/>
<dbReference type="GO" id="GO:0046933">
    <property type="term" value="F:proton-transporting ATP synthase activity, rotational mechanism"/>
    <property type="evidence" value="ECO:0007669"/>
    <property type="project" value="UniProtKB-UniRule"/>
</dbReference>
<feature type="domain" description="ATPase F1/V1/A1 complex alpha/beta subunit N-terminal" evidence="14">
    <location>
        <begin position="23"/>
        <end position="92"/>
    </location>
</feature>
<dbReference type="InterPro" id="IPR038376">
    <property type="entry name" value="ATP_synth_asu_C_sf"/>
</dbReference>
<dbReference type="InterPro" id="IPR023366">
    <property type="entry name" value="ATP_synth_asu-like_sf"/>
</dbReference>
<comment type="similarity">
    <text evidence="2 11">Belongs to the ATPase alpha/beta chains family.</text>
</comment>
<proteinExistence type="inferred from homology"/>
<dbReference type="InterPro" id="IPR033732">
    <property type="entry name" value="ATP_synth_F1_a_nt-bd_dom"/>
</dbReference>
<dbReference type="Pfam" id="PF00006">
    <property type="entry name" value="ATP-synt_ab"/>
    <property type="match status" value="1"/>
</dbReference>
<evidence type="ECO:0000313" key="16">
    <source>
        <dbReference type="Proteomes" id="UP000177190"/>
    </source>
</evidence>
<comment type="subcellular location">
    <subcellularLocation>
        <location evidence="11">Cell membrane</location>
        <topology evidence="11">Peripheral membrane protein</topology>
    </subcellularLocation>
    <subcellularLocation>
        <location evidence="1">Membrane</location>
    </subcellularLocation>
</comment>
<dbReference type="Gene3D" id="3.40.50.300">
    <property type="entry name" value="P-loop containing nucleotide triphosphate hydrolases"/>
    <property type="match status" value="1"/>
</dbReference>
<feature type="domain" description="ATPase F1/V1/A1 complex alpha/beta subunit nucleotide-binding" evidence="12">
    <location>
        <begin position="153"/>
        <end position="370"/>
    </location>
</feature>
<keyword evidence="4 11" id="KW-0547">Nucleotide-binding</keyword>
<dbReference type="InterPro" id="IPR004100">
    <property type="entry name" value="ATPase_F1/V1/A1_a/bsu_N"/>
</dbReference>
<comment type="function">
    <text evidence="11">Produces ATP from ADP in the presence of a proton gradient across the membrane. The alpha chain is a regulatory subunit.</text>
</comment>
<keyword evidence="7 11" id="KW-0406">Ion transport</keyword>
<dbReference type="NCBIfam" id="NF009884">
    <property type="entry name" value="PRK13343.1"/>
    <property type="match status" value="1"/>
</dbReference>
<accession>A0A1G2HPS4</accession>
<evidence type="ECO:0000256" key="4">
    <source>
        <dbReference type="ARBA" id="ARBA00022741"/>
    </source>
</evidence>
<dbReference type="GO" id="GO:0005524">
    <property type="term" value="F:ATP binding"/>
    <property type="evidence" value="ECO:0007669"/>
    <property type="project" value="UniProtKB-UniRule"/>
</dbReference>
<dbReference type="Gene3D" id="1.20.150.20">
    <property type="entry name" value="ATP synthase alpha/beta chain, C-terminal domain"/>
    <property type="match status" value="1"/>
</dbReference>
<dbReference type="InterPro" id="IPR000194">
    <property type="entry name" value="ATPase_F1/V1/A1_a/bsu_nucl-bd"/>
</dbReference>
<comment type="caution">
    <text evidence="15">The sequence shown here is derived from an EMBL/GenBank/DDBJ whole genome shotgun (WGS) entry which is preliminary data.</text>
</comment>
<dbReference type="InterPro" id="IPR005294">
    <property type="entry name" value="ATP_synth_F1_asu"/>
</dbReference>
<dbReference type="InterPro" id="IPR027417">
    <property type="entry name" value="P-loop_NTPase"/>
</dbReference>
<keyword evidence="10 11" id="KW-0066">ATP synthesis</keyword>
<dbReference type="InterPro" id="IPR036121">
    <property type="entry name" value="ATPase_F1/V1/A1_a/bsu_N_sf"/>
</dbReference>
<dbReference type="NCBIfam" id="TIGR00962">
    <property type="entry name" value="atpA"/>
    <property type="match status" value="1"/>
</dbReference>
<feature type="site" description="Required for activity" evidence="11">
    <location>
        <position position="368"/>
    </location>
</feature>
<keyword evidence="6 11" id="KW-1278">Translocase</keyword>
<dbReference type="InterPro" id="IPR000793">
    <property type="entry name" value="ATP_synth_asu_C"/>
</dbReference>
<dbReference type="CDD" id="cd01132">
    <property type="entry name" value="F1-ATPase_alpha_CD"/>
    <property type="match status" value="1"/>
</dbReference>
<keyword evidence="8 11" id="KW-0472">Membrane</keyword>
<feature type="domain" description="ATP synthase alpha subunit C-terminal" evidence="13">
    <location>
        <begin position="377"/>
        <end position="519"/>
    </location>
</feature>
<dbReference type="STRING" id="1802200.A2812_03215"/>
<keyword evidence="11" id="KW-0375">Hydrogen ion transport</keyword>
<evidence type="ECO:0000256" key="8">
    <source>
        <dbReference type="ARBA" id="ARBA00023136"/>
    </source>
</evidence>
<evidence type="ECO:0000256" key="3">
    <source>
        <dbReference type="ARBA" id="ARBA00022448"/>
    </source>
</evidence>
<protein>
    <recommendedName>
        <fullName evidence="11">ATP synthase subunit alpha</fullName>
        <ecNumber evidence="11">7.1.2.2</ecNumber>
    </recommendedName>
    <alternativeName>
        <fullName evidence="11">ATP synthase F1 sector subunit alpha</fullName>
    </alternativeName>
    <alternativeName>
        <fullName evidence="11">F-ATPase subunit alpha</fullName>
    </alternativeName>
</protein>
<dbReference type="SUPFAM" id="SSF52540">
    <property type="entry name" value="P-loop containing nucleoside triphosphate hydrolases"/>
    <property type="match status" value="1"/>
</dbReference>
<dbReference type="GO" id="GO:0043531">
    <property type="term" value="F:ADP binding"/>
    <property type="evidence" value="ECO:0007669"/>
    <property type="project" value="TreeGrafter"/>
</dbReference>
<dbReference type="HAMAP" id="MF_01346">
    <property type="entry name" value="ATP_synth_alpha_bact"/>
    <property type="match status" value="1"/>
</dbReference>
<reference evidence="15 16" key="1">
    <citation type="journal article" date="2016" name="Nat. Commun.">
        <title>Thousands of microbial genomes shed light on interconnected biogeochemical processes in an aquifer system.</title>
        <authorList>
            <person name="Anantharaman K."/>
            <person name="Brown C.T."/>
            <person name="Hug L.A."/>
            <person name="Sharon I."/>
            <person name="Castelle C.J."/>
            <person name="Probst A.J."/>
            <person name="Thomas B.C."/>
            <person name="Singh A."/>
            <person name="Wilkins M.J."/>
            <person name="Karaoz U."/>
            <person name="Brodie E.L."/>
            <person name="Williams K.H."/>
            <person name="Hubbard S.S."/>
            <person name="Banfield J.F."/>
        </authorList>
    </citation>
    <scope>NUCLEOTIDE SEQUENCE [LARGE SCALE GENOMIC DNA]</scope>
</reference>
<evidence type="ECO:0000256" key="11">
    <source>
        <dbReference type="HAMAP-Rule" id="MF_01346"/>
    </source>
</evidence>
<dbReference type="FunFam" id="3.40.50.300:FF:000002">
    <property type="entry name" value="ATP synthase subunit alpha"/>
    <property type="match status" value="1"/>
</dbReference>
<evidence type="ECO:0000259" key="14">
    <source>
        <dbReference type="Pfam" id="PF02874"/>
    </source>
</evidence>
<dbReference type="CDD" id="cd18116">
    <property type="entry name" value="ATP-synt_F1_alpha_N"/>
    <property type="match status" value="1"/>
</dbReference>
<dbReference type="PANTHER" id="PTHR48082">
    <property type="entry name" value="ATP SYNTHASE SUBUNIT ALPHA, MITOCHONDRIAL"/>
    <property type="match status" value="1"/>
</dbReference>
<keyword evidence="9 11" id="KW-0139">CF(1)</keyword>
<dbReference type="AlphaFoldDB" id="A0A1G2HPS4"/>
<keyword evidence="11" id="KW-1003">Cell membrane</keyword>
<dbReference type="SUPFAM" id="SSF47917">
    <property type="entry name" value="C-terminal domain of alpha and beta subunits of F1 ATP synthase"/>
    <property type="match status" value="1"/>
</dbReference>
<evidence type="ECO:0000259" key="13">
    <source>
        <dbReference type="Pfam" id="PF00306"/>
    </source>
</evidence>
<dbReference type="CDD" id="cd18113">
    <property type="entry name" value="ATP-synt_F1_alpha_C"/>
    <property type="match status" value="1"/>
</dbReference>